<dbReference type="CDD" id="cd00038">
    <property type="entry name" value="CAP_ED"/>
    <property type="match status" value="1"/>
</dbReference>
<dbReference type="Pfam" id="PF13545">
    <property type="entry name" value="HTH_Crp_2"/>
    <property type="match status" value="1"/>
</dbReference>
<dbReference type="InterPro" id="IPR036388">
    <property type="entry name" value="WH-like_DNA-bd_sf"/>
</dbReference>
<dbReference type="InterPro" id="IPR018490">
    <property type="entry name" value="cNMP-bd_dom_sf"/>
</dbReference>
<keyword evidence="2" id="KW-0238">DNA-binding</keyword>
<evidence type="ECO:0000256" key="1">
    <source>
        <dbReference type="ARBA" id="ARBA00023015"/>
    </source>
</evidence>
<dbReference type="Gene3D" id="2.60.120.10">
    <property type="entry name" value="Jelly Rolls"/>
    <property type="match status" value="1"/>
</dbReference>
<dbReference type="InterPro" id="IPR000595">
    <property type="entry name" value="cNMP-bd_dom"/>
</dbReference>
<evidence type="ECO:0000313" key="6">
    <source>
        <dbReference type="EMBL" id="MQX37494.1"/>
    </source>
</evidence>
<evidence type="ECO:0000259" key="5">
    <source>
        <dbReference type="PROSITE" id="PS51063"/>
    </source>
</evidence>
<dbReference type="SMART" id="SM00100">
    <property type="entry name" value="cNMP"/>
    <property type="match status" value="1"/>
</dbReference>
<dbReference type="PROSITE" id="PS51063">
    <property type="entry name" value="HTH_CRP_2"/>
    <property type="match status" value="1"/>
</dbReference>
<protein>
    <submittedName>
        <fullName evidence="6">Cyclic nucleotide-binding domain-containing protein</fullName>
    </submittedName>
</protein>
<proteinExistence type="predicted"/>
<dbReference type="Pfam" id="PF00027">
    <property type="entry name" value="cNMP_binding"/>
    <property type="match status" value="1"/>
</dbReference>
<dbReference type="OrthoDB" id="3182344at2"/>
<dbReference type="InterPro" id="IPR050397">
    <property type="entry name" value="Env_Response_Regulators"/>
</dbReference>
<dbReference type="GO" id="GO:0003700">
    <property type="term" value="F:DNA-binding transcription factor activity"/>
    <property type="evidence" value="ECO:0007669"/>
    <property type="project" value="TreeGrafter"/>
</dbReference>
<comment type="caution">
    <text evidence="6">The sequence shown here is derived from an EMBL/GenBank/DDBJ whole genome shotgun (WGS) entry which is preliminary data.</text>
</comment>
<keyword evidence="7" id="KW-1185">Reference proteome</keyword>
<dbReference type="PANTHER" id="PTHR24567:SF77">
    <property type="entry name" value="NUCLEOSIDE-RESPONSIVE TRANSCRIPTIONAL ACTIVATOR OF NUCLEOSIDE UTILIZATION DEOR"/>
    <property type="match status" value="1"/>
</dbReference>
<dbReference type="InterPro" id="IPR012318">
    <property type="entry name" value="HTH_CRP"/>
</dbReference>
<dbReference type="PANTHER" id="PTHR24567">
    <property type="entry name" value="CRP FAMILY TRANSCRIPTIONAL REGULATORY PROTEIN"/>
    <property type="match status" value="1"/>
</dbReference>
<dbReference type="GO" id="GO:0003677">
    <property type="term" value="F:DNA binding"/>
    <property type="evidence" value="ECO:0007669"/>
    <property type="project" value="UniProtKB-KW"/>
</dbReference>
<evidence type="ECO:0000313" key="7">
    <source>
        <dbReference type="Proteomes" id="UP000434582"/>
    </source>
</evidence>
<keyword evidence="3" id="KW-0804">Transcription</keyword>
<dbReference type="SUPFAM" id="SSF46785">
    <property type="entry name" value="Winged helix' DNA-binding domain"/>
    <property type="match status" value="1"/>
</dbReference>
<feature type="domain" description="HTH crp-type" evidence="5">
    <location>
        <begin position="147"/>
        <end position="219"/>
    </location>
</feature>
<feature type="domain" description="Cyclic nucleotide-binding" evidence="4">
    <location>
        <begin position="13"/>
        <end position="133"/>
    </location>
</feature>
<dbReference type="Gene3D" id="1.10.10.10">
    <property type="entry name" value="Winged helix-like DNA-binding domain superfamily/Winged helix DNA-binding domain"/>
    <property type="match status" value="1"/>
</dbReference>
<dbReference type="InterPro" id="IPR014710">
    <property type="entry name" value="RmlC-like_jellyroll"/>
</dbReference>
<sequence length="237" mass="26371">MVSITDPLAAFAIFEGLDQPTRTDLVRRFSHRRFKARQVICDITSQDRDVWFILQGRVTVSIFARNGREIAFAELGPGQHFGEIAAIDGHRRSAAVTARTDCEVLVLSAERFHEIVMKFPDVAWRIMVRLTTLVRTSNERLQSFSTQSVTQRVCQELINLAMPSQAVRGAHIIHPVPTQADLGNRVGASRETVARVLLDLAHDGFVIRKGRTLTIPTIGKLEALVDDRPPGLEANVA</sequence>
<name>A0A7X2D3K2_9PROT</name>
<dbReference type="EMBL" id="WIVE01000044">
    <property type="protein sequence ID" value="MQX37494.1"/>
    <property type="molecule type" value="Genomic_DNA"/>
</dbReference>
<dbReference type="GO" id="GO:0005829">
    <property type="term" value="C:cytosol"/>
    <property type="evidence" value="ECO:0007669"/>
    <property type="project" value="TreeGrafter"/>
</dbReference>
<dbReference type="InterPro" id="IPR036390">
    <property type="entry name" value="WH_DNA-bd_sf"/>
</dbReference>
<keyword evidence="1" id="KW-0805">Transcription regulation</keyword>
<evidence type="ECO:0000256" key="2">
    <source>
        <dbReference type="ARBA" id="ARBA00023125"/>
    </source>
</evidence>
<evidence type="ECO:0000259" key="4">
    <source>
        <dbReference type="PROSITE" id="PS50042"/>
    </source>
</evidence>
<evidence type="ECO:0000256" key="3">
    <source>
        <dbReference type="ARBA" id="ARBA00023163"/>
    </source>
</evidence>
<dbReference type="Proteomes" id="UP000434582">
    <property type="component" value="Unassembled WGS sequence"/>
</dbReference>
<dbReference type="SUPFAM" id="SSF51206">
    <property type="entry name" value="cAMP-binding domain-like"/>
    <property type="match status" value="1"/>
</dbReference>
<accession>A0A7X2D3K2</accession>
<organism evidence="6 7">
    <name type="scientific">Roseospira navarrensis</name>
    <dbReference type="NCBI Taxonomy" id="140058"/>
    <lineage>
        <taxon>Bacteria</taxon>
        <taxon>Pseudomonadati</taxon>
        <taxon>Pseudomonadota</taxon>
        <taxon>Alphaproteobacteria</taxon>
        <taxon>Rhodospirillales</taxon>
        <taxon>Rhodospirillaceae</taxon>
        <taxon>Roseospira</taxon>
    </lineage>
</organism>
<dbReference type="SMART" id="SM00419">
    <property type="entry name" value="HTH_CRP"/>
    <property type="match status" value="1"/>
</dbReference>
<reference evidence="6 7" key="1">
    <citation type="submission" date="2019-10" db="EMBL/GenBank/DDBJ databases">
        <title>Draft whole-genome sequence of the purple nonsulfur photosynthetic bacterium Roseospira navarrensis DSM 15114.</title>
        <authorList>
            <person name="Kyndt J.A."/>
            <person name="Meyer T.E."/>
        </authorList>
    </citation>
    <scope>NUCLEOTIDE SEQUENCE [LARGE SCALE GENOMIC DNA]</scope>
    <source>
        <strain evidence="6 7">DSM 15114</strain>
    </source>
</reference>
<dbReference type="RefSeq" id="WP_153345023.1">
    <property type="nucleotide sequence ID" value="NZ_WIVE01000044.1"/>
</dbReference>
<dbReference type="PROSITE" id="PS50042">
    <property type="entry name" value="CNMP_BINDING_3"/>
    <property type="match status" value="1"/>
</dbReference>
<gene>
    <name evidence="6" type="ORF">GHC57_13290</name>
</gene>
<dbReference type="AlphaFoldDB" id="A0A7X2D3K2"/>